<accession>A0A1I7ZAI3</accession>
<dbReference type="WBParaSite" id="L893_g24412.t1">
    <property type="protein sequence ID" value="L893_g24412.t1"/>
    <property type="gene ID" value="L893_g24412"/>
</dbReference>
<protein>
    <submittedName>
        <fullName evidence="2">Sulfatase domain-containing protein</fullName>
    </submittedName>
</protein>
<dbReference type="InterPro" id="IPR004245">
    <property type="entry name" value="DUF229"/>
</dbReference>
<name>A0A1I7ZAI3_9BILA</name>
<sequence>MVQLRYLQRFIDAYQGKRTFAFQWSQDMSHDYLNLIGSADGDYEEFFRKNQENFDDTIVIFFSDHDYRTCQ</sequence>
<evidence type="ECO:0000313" key="2">
    <source>
        <dbReference type="WBParaSite" id="L893_g24412.t1"/>
    </source>
</evidence>
<evidence type="ECO:0000313" key="1">
    <source>
        <dbReference type="Proteomes" id="UP000095287"/>
    </source>
</evidence>
<dbReference type="PANTHER" id="PTHR10974">
    <property type="entry name" value="FI08016P-RELATED"/>
    <property type="match status" value="1"/>
</dbReference>
<reference evidence="2" key="1">
    <citation type="submission" date="2016-11" db="UniProtKB">
        <authorList>
            <consortium name="WormBaseParasite"/>
        </authorList>
    </citation>
    <scope>IDENTIFICATION</scope>
</reference>
<dbReference type="Pfam" id="PF02995">
    <property type="entry name" value="DUF229"/>
    <property type="match status" value="1"/>
</dbReference>
<keyword evidence="1" id="KW-1185">Reference proteome</keyword>
<dbReference type="AlphaFoldDB" id="A0A1I7ZAI3"/>
<dbReference type="PANTHER" id="PTHR10974:SF35">
    <property type="entry name" value="SULFATASE DOMAIN-CONTAINING PROTEIN"/>
    <property type="match status" value="1"/>
</dbReference>
<dbReference type="GO" id="GO:0005615">
    <property type="term" value="C:extracellular space"/>
    <property type="evidence" value="ECO:0007669"/>
    <property type="project" value="TreeGrafter"/>
</dbReference>
<dbReference type="Proteomes" id="UP000095287">
    <property type="component" value="Unplaced"/>
</dbReference>
<proteinExistence type="predicted"/>
<organism evidence="1 2">
    <name type="scientific">Steinernema glaseri</name>
    <dbReference type="NCBI Taxonomy" id="37863"/>
    <lineage>
        <taxon>Eukaryota</taxon>
        <taxon>Metazoa</taxon>
        <taxon>Ecdysozoa</taxon>
        <taxon>Nematoda</taxon>
        <taxon>Chromadorea</taxon>
        <taxon>Rhabditida</taxon>
        <taxon>Tylenchina</taxon>
        <taxon>Panagrolaimomorpha</taxon>
        <taxon>Strongyloidoidea</taxon>
        <taxon>Steinernematidae</taxon>
        <taxon>Steinernema</taxon>
    </lineage>
</organism>